<name>A0A2T7P8K6_POMCA</name>
<sequence length="96" mass="11137">MNSDETGRRWEGVEDKVTHIGKGDERDEKHGRERGKEEAREEIRNAQMMSRWDFRPNIRVPLSPRTISPSPRGARGQHSQHRQRRTLLLPAACLIA</sequence>
<feature type="compositionally biased region" description="Basic and acidic residues" evidence="1">
    <location>
        <begin position="1"/>
        <end position="44"/>
    </location>
</feature>
<evidence type="ECO:0000313" key="3">
    <source>
        <dbReference type="Proteomes" id="UP000245119"/>
    </source>
</evidence>
<comment type="caution">
    <text evidence="2">The sequence shown here is derived from an EMBL/GenBank/DDBJ whole genome shotgun (WGS) entry which is preliminary data.</text>
</comment>
<reference evidence="2 3" key="1">
    <citation type="submission" date="2018-04" db="EMBL/GenBank/DDBJ databases">
        <title>The genome of golden apple snail Pomacea canaliculata provides insight into stress tolerance and invasive adaptation.</title>
        <authorList>
            <person name="Liu C."/>
            <person name="Liu B."/>
            <person name="Ren Y."/>
            <person name="Zhang Y."/>
            <person name="Wang H."/>
            <person name="Li S."/>
            <person name="Jiang F."/>
            <person name="Yin L."/>
            <person name="Zhang G."/>
            <person name="Qian W."/>
            <person name="Fan W."/>
        </authorList>
    </citation>
    <scope>NUCLEOTIDE SEQUENCE [LARGE SCALE GENOMIC DNA]</scope>
    <source>
        <strain evidence="2">SZHN2017</strain>
        <tissue evidence="2">Muscle</tissue>
    </source>
</reference>
<evidence type="ECO:0000313" key="2">
    <source>
        <dbReference type="EMBL" id="PVD29757.1"/>
    </source>
</evidence>
<feature type="region of interest" description="Disordered" evidence="1">
    <location>
        <begin position="1"/>
        <end position="85"/>
    </location>
</feature>
<gene>
    <name evidence="2" type="ORF">C0Q70_09014</name>
</gene>
<organism evidence="2 3">
    <name type="scientific">Pomacea canaliculata</name>
    <name type="common">Golden apple snail</name>
    <dbReference type="NCBI Taxonomy" id="400727"/>
    <lineage>
        <taxon>Eukaryota</taxon>
        <taxon>Metazoa</taxon>
        <taxon>Spiralia</taxon>
        <taxon>Lophotrochozoa</taxon>
        <taxon>Mollusca</taxon>
        <taxon>Gastropoda</taxon>
        <taxon>Caenogastropoda</taxon>
        <taxon>Architaenioglossa</taxon>
        <taxon>Ampullarioidea</taxon>
        <taxon>Ampullariidae</taxon>
        <taxon>Pomacea</taxon>
    </lineage>
</organism>
<dbReference type="AlphaFoldDB" id="A0A2T7P8K6"/>
<protein>
    <submittedName>
        <fullName evidence="2">Uncharacterized protein</fullName>
    </submittedName>
</protein>
<evidence type="ECO:0000256" key="1">
    <source>
        <dbReference type="SAM" id="MobiDB-lite"/>
    </source>
</evidence>
<dbReference type="Proteomes" id="UP000245119">
    <property type="component" value="Linkage Group LG5"/>
</dbReference>
<dbReference type="EMBL" id="PZQS01000005">
    <property type="protein sequence ID" value="PVD29757.1"/>
    <property type="molecule type" value="Genomic_DNA"/>
</dbReference>
<keyword evidence="3" id="KW-1185">Reference proteome</keyword>
<accession>A0A2T7P8K6</accession>
<proteinExistence type="predicted"/>